<dbReference type="EMBL" id="BKCP01012959">
    <property type="protein sequence ID" value="GER57026.1"/>
    <property type="molecule type" value="Genomic_DNA"/>
</dbReference>
<evidence type="ECO:0000256" key="1">
    <source>
        <dbReference type="SAM" id="Coils"/>
    </source>
</evidence>
<feature type="coiled-coil region" evidence="1">
    <location>
        <begin position="150"/>
        <end position="248"/>
    </location>
</feature>
<dbReference type="PANTHER" id="PTHR35992">
    <property type="entry name" value="CYTOMATRIX PROTEIN-LIKE PROTEIN"/>
    <property type="match status" value="1"/>
</dbReference>
<dbReference type="PANTHER" id="PTHR35992:SF1">
    <property type="entry name" value="CYTOMATRIX PROTEIN-LIKE PROTEIN"/>
    <property type="match status" value="1"/>
</dbReference>
<evidence type="ECO:0000313" key="4">
    <source>
        <dbReference type="Proteomes" id="UP000325081"/>
    </source>
</evidence>
<organism evidence="3 4">
    <name type="scientific">Striga asiatica</name>
    <name type="common">Asiatic witchweed</name>
    <name type="synonym">Buchnera asiatica</name>
    <dbReference type="NCBI Taxonomy" id="4170"/>
    <lineage>
        <taxon>Eukaryota</taxon>
        <taxon>Viridiplantae</taxon>
        <taxon>Streptophyta</taxon>
        <taxon>Embryophyta</taxon>
        <taxon>Tracheophyta</taxon>
        <taxon>Spermatophyta</taxon>
        <taxon>Magnoliopsida</taxon>
        <taxon>eudicotyledons</taxon>
        <taxon>Gunneridae</taxon>
        <taxon>Pentapetalae</taxon>
        <taxon>asterids</taxon>
        <taxon>lamiids</taxon>
        <taxon>Lamiales</taxon>
        <taxon>Orobanchaceae</taxon>
        <taxon>Buchnereae</taxon>
        <taxon>Striga</taxon>
    </lineage>
</organism>
<dbReference type="OrthoDB" id="1921280at2759"/>
<protein>
    <submittedName>
        <fullName evidence="3">Cytomatrix family protein</fullName>
    </submittedName>
</protein>
<reference evidence="4" key="1">
    <citation type="journal article" date="2019" name="Curr. Biol.">
        <title>Genome Sequence of Striga asiatica Provides Insight into the Evolution of Plant Parasitism.</title>
        <authorList>
            <person name="Yoshida S."/>
            <person name="Kim S."/>
            <person name="Wafula E.K."/>
            <person name="Tanskanen J."/>
            <person name="Kim Y.M."/>
            <person name="Honaas L."/>
            <person name="Yang Z."/>
            <person name="Spallek T."/>
            <person name="Conn C.E."/>
            <person name="Ichihashi Y."/>
            <person name="Cheong K."/>
            <person name="Cui S."/>
            <person name="Der J.P."/>
            <person name="Gundlach H."/>
            <person name="Jiao Y."/>
            <person name="Hori C."/>
            <person name="Ishida J.K."/>
            <person name="Kasahara H."/>
            <person name="Kiba T."/>
            <person name="Kim M.S."/>
            <person name="Koo N."/>
            <person name="Laohavisit A."/>
            <person name="Lee Y.H."/>
            <person name="Lumba S."/>
            <person name="McCourt P."/>
            <person name="Mortimer J.C."/>
            <person name="Mutuku J.M."/>
            <person name="Nomura T."/>
            <person name="Sasaki-Sekimoto Y."/>
            <person name="Seto Y."/>
            <person name="Wang Y."/>
            <person name="Wakatake T."/>
            <person name="Sakakibara H."/>
            <person name="Demura T."/>
            <person name="Yamaguchi S."/>
            <person name="Yoneyama K."/>
            <person name="Manabe R.I."/>
            <person name="Nelson D.C."/>
            <person name="Schulman A.H."/>
            <person name="Timko M.P."/>
            <person name="dePamphilis C.W."/>
            <person name="Choi D."/>
            <person name="Shirasu K."/>
        </authorList>
    </citation>
    <scope>NUCLEOTIDE SEQUENCE [LARGE SCALE GENOMIC DNA]</scope>
    <source>
        <strain evidence="4">cv. UVA1</strain>
    </source>
</reference>
<comment type="caution">
    <text evidence="3">The sequence shown here is derived from an EMBL/GenBank/DDBJ whole genome shotgun (WGS) entry which is preliminary data.</text>
</comment>
<name>A0A5A7RIM2_STRAF</name>
<keyword evidence="1" id="KW-0175">Coiled coil</keyword>
<dbReference type="SUPFAM" id="SSF46579">
    <property type="entry name" value="Prefoldin"/>
    <property type="match status" value="1"/>
</dbReference>
<evidence type="ECO:0000256" key="2">
    <source>
        <dbReference type="SAM" id="MobiDB-lite"/>
    </source>
</evidence>
<evidence type="ECO:0000313" key="3">
    <source>
        <dbReference type="EMBL" id="GER57026.1"/>
    </source>
</evidence>
<feature type="region of interest" description="Disordered" evidence="2">
    <location>
        <begin position="261"/>
        <end position="292"/>
    </location>
</feature>
<proteinExistence type="predicted"/>
<dbReference type="Proteomes" id="UP000325081">
    <property type="component" value="Unassembled WGS sequence"/>
</dbReference>
<keyword evidence="4" id="KW-1185">Reference proteome</keyword>
<gene>
    <name evidence="3" type="ORF">STAS_34806</name>
</gene>
<sequence length="321" mass="37972">MAMEKTSYCNGKTQIPRKNSRPRAKWDEIFKALVKLSKNVGRERQFLEDRMKYLHEVIYKMKMDKKFEASRADFFLGLREKETFAYKHRYGWFLSFFWNHLCFTQFSYCQVWAFETLTELGRHYAENSGSGRLLRMISWKMDKQLLSEKLKKFFNMSEALKNEVRKLKSAIEKCKSDKNTEITALLAEKKFVWHQLKKTEDVLEKEIKRKDEEVKYANEKLRQIVNTAEELQLSHENLRTTFARLEVESVRRITQRKQNACKSAEGKFPRKQFVTKGSNSSSRSSSKRKAVGVITIQDSPKLFRSDFKVPKLKPSKSPKNV</sequence>
<accession>A0A5A7RIM2</accession>
<dbReference type="AlphaFoldDB" id="A0A5A7RIM2"/>